<evidence type="ECO:0000313" key="1">
    <source>
        <dbReference type="EMBL" id="KAK4018084.1"/>
    </source>
</evidence>
<dbReference type="EMBL" id="JAOYFB010000036">
    <property type="protein sequence ID" value="KAK4018084.1"/>
    <property type="molecule type" value="Genomic_DNA"/>
</dbReference>
<evidence type="ECO:0000313" key="2">
    <source>
        <dbReference type="Proteomes" id="UP001234178"/>
    </source>
</evidence>
<keyword evidence="2" id="KW-1185">Reference proteome</keyword>
<protein>
    <submittedName>
        <fullName evidence="1">Uncharacterized protein</fullName>
    </submittedName>
</protein>
<proteinExistence type="predicted"/>
<name>A0ABQ9ZZP2_9CRUS</name>
<gene>
    <name evidence="1" type="ORF">OUZ56_000153</name>
</gene>
<comment type="caution">
    <text evidence="1">The sequence shown here is derived from an EMBL/GenBank/DDBJ whole genome shotgun (WGS) entry which is preliminary data.</text>
</comment>
<organism evidence="1 2">
    <name type="scientific">Daphnia magna</name>
    <dbReference type="NCBI Taxonomy" id="35525"/>
    <lineage>
        <taxon>Eukaryota</taxon>
        <taxon>Metazoa</taxon>
        <taxon>Ecdysozoa</taxon>
        <taxon>Arthropoda</taxon>
        <taxon>Crustacea</taxon>
        <taxon>Branchiopoda</taxon>
        <taxon>Diplostraca</taxon>
        <taxon>Cladocera</taxon>
        <taxon>Anomopoda</taxon>
        <taxon>Daphniidae</taxon>
        <taxon>Daphnia</taxon>
    </lineage>
</organism>
<dbReference type="Proteomes" id="UP001234178">
    <property type="component" value="Unassembled WGS sequence"/>
</dbReference>
<reference evidence="1 2" key="1">
    <citation type="journal article" date="2023" name="Nucleic Acids Res.">
        <title>The hologenome of Daphnia magna reveals possible DNA methylation and microbiome-mediated evolution of the host genome.</title>
        <authorList>
            <person name="Chaturvedi A."/>
            <person name="Li X."/>
            <person name="Dhandapani V."/>
            <person name="Marshall H."/>
            <person name="Kissane S."/>
            <person name="Cuenca-Cambronero M."/>
            <person name="Asole G."/>
            <person name="Calvet F."/>
            <person name="Ruiz-Romero M."/>
            <person name="Marangio P."/>
            <person name="Guigo R."/>
            <person name="Rago D."/>
            <person name="Mirbahai L."/>
            <person name="Eastwood N."/>
            <person name="Colbourne J.K."/>
            <person name="Zhou J."/>
            <person name="Mallon E."/>
            <person name="Orsini L."/>
        </authorList>
    </citation>
    <scope>NUCLEOTIDE SEQUENCE [LARGE SCALE GENOMIC DNA]</scope>
    <source>
        <strain evidence="1">LRV0_1</strain>
    </source>
</reference>
<sequence length="75" mass="7890">MYFPSTASARAQDAGEKNCCALCNSCLCLRLLNNDEVNLSGKKGAEPQVVPAVNRVDLSSQLSATPAGTLGLSRY</sequence>
<accession>A0ABQ9ZZP2</accession>